<keyword evidence="3 6" id="KW-0413">Isomerase</keyword>
<evidence type="ECO:0000256" key="6">
    <source>
        <dbReference type="RuleBase" id="RU362028"/>
    </source>
</evidence>
<dbReference type="EC" id="5.4.99.-" evidence="6"/>
<dbReference type="Pfam" id="PF00849">
    <property type="entry name" value="PseudoU_synth_2"/>
    <property type="match status" value="1"/>
</dbReference>
<organism evidence="8 9">
    <name type="scientific">Paramaledivibacter caminithermalis (strain DSM 15212 / CIP 107654 / DViRD3)</name>
    <name type="common">Clostridium caminithermale</name>
    <dbReference type="NCBI Taxonomy" id="1121301"/>
    <lineage>
        <taxon>Bacteria</taxon>
        <taxon>Bacillati</taxon>
        <taxon>Bacillota</taxon>
        <taxon>Clostridia</taxon>
        <taxon>Peptostreptococcales</taxon>
        <taxon>Caminicellaceae</taxon>
        <taxon>Paramaledivibacter</taxon>
    </lineage>
</organism>
<name>A0A1M6MMU2_PARC5</name>
<dbReference type="NCBIfam" id="TIGR00005">
    <property type="entry name" value="rluA_subfam"/>
    <property type="match status" value="1"/>
</dbReference>
<dbReference type="OrthoDB" id="9807829at2"/>
<dbReference type="Gene3D" id="3.30.2350.10">
    <property type="entry name" value="Pseudouridine synthase"/>
    <property type="match status" value="1"/>
</dbReference>
<dbReference type="STRING" id="1121301.SAMN02745912_01329"/>
<accession>A0A1M6MMU2</accession>
<dbReference type="Gene3D" id="3.10.290.10">
    <property type="entry name" value="RNA-binding S4 domain"/>
    <property type="match status" value="1"/>
</dbReference>
<dbReference type="CDD" id="cd02869">
    <property type="entry name" value="PseudoU_synth_RluA_like"/>
    <property type="match status" value="1"/>
</dbReference>
<dbReference type="PANTHER" id="PTHR21600:SF83">
    <property type="entry name" value="PSEUDOURIDYLATE SYNTHASE RPUSD4, MITOCHONDRIAL"/>
    <property type="match status" value="1"/>
</dbReference>
<dbReference type="PROSITE" id="PS01129">
    <property type="entry name" value="PSI_RLU"/>
    <property type="match status" value="1"/>
</dbReference>
<dbReference type="InterPro" id="IPR002942">
    <property type="entry name" value="S4_RNA-bd"/>
</dbReference>
<dbReference type="SUPFAM" id="SSF55174">
    <property type="entry name" value="Alpha-L RNA-binding motif"/>
    <property type="match status" value="1"/>
</dbReference>
<dbReference type="Pfam" id="PF01479">
    <property type="entry name" value="S4"/>
    <property type="match status" value="1"/>
</dbReference>
<keyword evidence="9" id="KW-1185">Reference proteome</keyword>
<dbReference type="SMART" id="SM00363">
    <property type="entry name" value="S4"/>
    <property type="match status" value="1"/>
</dbReference>
<evidence type="ECO:0000256" key="1">
    <source>
        <dbReference type="ARBA" id="ARBA00000073"/>
    </source>
</evidence>
<dbReference type="AlphaFoldDB" id="A0A1M6MMU2"/>
<proteinExistence type="inferred from homology"/>
<keyword evidence="5" id="KW-0694">RNA-binding</keyword>
<evidence type="ECO:0000256" key="4">
    <source>
        <dbReference type="PIRSR" id="PIRSR606225-1"/>
    </source>
</evidence>
<feature type="domain" description="RNA-binding S4" evidence="7">
    <location>
        <begin position="17"/>
        <end position="76"/>
    </location>
</feature>
<evidence type="ECO:0000313" key="8">
    <source>
        <dbReference type="EMBL" id="SHJ84808.1"/>
    </source>
</evidence>
<dbReference type="InterPro" id="IPR036986">
    <property type="entry name" value="S4_RNA-bd_sf"/>
</dbReference>
<dbReference type="InterPro" id="IPR020103">
    <property type="entry name" value="PsdUridine_synth_cat_dom_sf"/>
</dbReference>
<dbReference type="GO" id="GO:0000455">
    <property type="term" value="P:enzyme-directed rRNA pseudouridine synthesis"/>
    <property type="evidence" value="ECO:0007669"/>
    <property type="project" value="UniProtKB-ARBA"/>
</dbReference>
<dbReference type="CDD" id="cd00165">
    <property type="entry name" value="S4"/>
    <property type="match status" value="1"/>
</dbReference>
<protein>
    <recommendedName>
        <fullName evidence="6">Pseudouridine synthase</fullName>
        <ecNumber evidence="6">5.4.99.-</ecNumber>
    </recommendedName>
</protein>
<dbReference type="SUPFAM" id="SSF55120">
    <property type="entry name" value="Pseudouridine synthase"/>
    <property type="match status" value="1"/>
</dbReference>
<dbReference type="PROSITE" id="PS50889">
    <property type="entry name" value="S4"/>
    <property type="match status" value="1"/>
</dbReference>
<evidence type="ECO:0000259" key="7">
    <source>
        <dbReference type="SMART" id="SM00363"/>
    </source>
</evidence>
<comment type="catalytic activity">
    <reaction evidence="1 6">
        <text>a uridine in RNA = a pseudouridine in RNA</text>
        <dbReference type="Rhea" id="RHEA:48348"/>
        <dbReference type="Rhea" id="RHEA-COMP:12068"/>
        <dbReference type="Rhea" id="RHEA-COMP:12069"/>
        <dbReference type="ChEBI" id="CHEBI:65314"/>
        <dbReference type="ChEBI" id="CHEBI:65315"/>
    </reaction>
</comment>
<dbReference type="InterPro" id="IPR006224">
    <property type="entry name" value="PsdUridine_synth_RluA-like_CS"/>
</dbReference>
<dbReference type="InterPro" id="IPR050188">
    <property type="entry name" value="RluA_PseudoU_synthase"/>
</dbReference>
<dbReference type="PANTHER" id="PTHR21600">
    <property type="entry name" value="MITOCHONDRIAL RNA PSEUDOURIDINE SYNTHASE"/>
    <property type="match status" value="1"/>
</dbReference>
<evidence type="ECO:0000256" key="3">
    <source>
        <dbReference type="ARBA" id="ARBA00023235"/>
    </source>
</evidence>
<evidence type="ECO:0000313" key="9">
    <source>
        <dbReference type="Proteomes" id="UP000184465"/>
    </source>
</evidence>
<sequence>MVNYLREIIIGENEANQRLDRFLLKYLNNSTRSNIYKLLRKKVIKINGKREKENYFLQEKDKVQIFLSDEALDNLIKEEKVELVKNVNIDIVYEDDEILIVNKPKGLLTHPDKKEYKKTLSTRVQSYLRHLQTHTFKPASVNRLDQNTSGLVIFCKTYEALKKYNEMMRNREIKKYYLCIVHGKVSDEGEIKGYLTKNSKKNIVEITKNNYNNNGQFIFTKYKPLEYYNNFTLLEVEILTGRPHQIRASLNLINHPIIGDTKYGGKKIGNITTQVLHAYKLIIGNRVFVKESKDIERIIKKISE</sequence>
<dbReference type="Proteomes" id="UP000184465">
    <property type="component" value="Unassembled WGS sequence"/>
</dbReference>
<evidence type="ECO:0000256" key="2">
    <source>
        <dbReference type="ARBA" id="ARBA00010876"/>
    </source>
</evidence>
<dbReference type="InterPro" id="IPR006225">
    <property type="entry name" value="PsdUridine_synth_RluC/D"/>
</dbReference>
<dbReference type="InterPro" id="IPR006145">
    <property type="entry name" value="PsdUridine_synth_RsuA/RluA"/>
</dbReference>
<comment type="similarity">
    <text evidence="2 6">Belongs to the pseudouridine synthase RluA family.</text>
</comment>
<reference evidence="8 9" key="1">
    <citation type="submission" date="2016-11" db="EMBL/GenBank/DDBJ databases">
        <authorList>
            <person name="Jaros S."/>
            <person name="Januszkiewicz K."/>
            <person name="Wedrychowicz H."/>
        </authorList>
    </citation>
    <scope>NUCLEOTIDE SEQUENCE [LARGE SCALE GENOMIC DNA]</scope>
    <source>
        <strain evidence="8 9">DSM 15212</strain>
    </source>
</reference>
<dbReference type="EMBL" id="FRAG01000011">
    <property type="protein sequence ID" value="SHJ84808.1"/>
    <property type="molecule type" value="Genomic_DNA"/>
</dbReference>
<dbReference type="GO" id="GO:0003723">
    <property type="term" value="F:RNA binding"/>
    <property type="evidence" value="ECO:0007669"/>
    <property type="project" value="UniProtKB-KW"/>
</dbReference>
<feature type="active site" evidence="4">
    <location>
        <position position="145"/>
    </location>
</feature>
<dbReference type="GO" id="GO:0120159">
    <property type="term" value="F:rRNA pseudouridine synthase activity"/>
    <property type="evidence" value="ECO:0007669"/>
    <property type="project" value="UniProtKB-ARBA"/>
</dbReference>
<comment type="function">
    <text evidence="6">Responsible for synthesis of pseudouridine from uracil.</text>
</comment>
<gene>
    <name evidence="8" type="ORF">SAMN02745912_01329</name>
</gene>
<evidence type="ECO:0000256" key="5">
    <source>
        <dbReference type="PROSITE-ProRule" id="PRU00182"/>
    </source>
</evidence>